<evidence type="ECO:0000313" key="11">
    <source>
        <dbReference type="EMBL" id="RHY93542.1"/>
    </source>
</evidence>
<evidence type="ECO:0000313" key="15">
    <source>
        <dbReference type="Proteomes" id="UP000265716"/>
    </source>
</evidence>
<dbReference type="GO" id="GO:0006364">
    <property type="term" value="P:rRNA processing"/>
    <property type="evidence" value="ECO:0007669"/>
    <property type="project" value="UniProtKB-UniRule"/>
</dbReference>
<sequence length="258" mass="29983">MVGSHFEALHLHLHRLHIMSSLRNAVKRREHKERSQPQDRKKLGILEKHKDYVRRAQDFHSKEKRLKSMQLKAAFRNPDEFYYSMNQAQTIDGQHVSTNNHRDKLTAEVLKVMKTQDVAYLHMKRSVDMSKADKLRAAAHFIDAEKTNTHKIFVDDVSDLRKFDVAAHFDTVPELVNRASNRLRKRDLAHLQLAAPAASSSHAYTELSNRIDRADKLNRMRQHLDLERAVQAKGKKFKVADGVDGAPPVYKWKRVRTK</sequence>
<evidence type="ECO:0000313" key="20">
    <source>
        <dbReference type="Proteomes" id="UP000285430"/>
    </source>
</evidence>
<dbReference type="EMBL" id="QUTE01015901">
    <property type="protein sequence ID" value="RHY98747.1"/>
    <property type="molecule type" value="Genomic_DNA"/>
</dbReference>
<comment type="function">
    <text evidence="5">Involved in nucleolar processing of pre-18S ribosomal RNA.</text>
</comment>
<dbReference type="EMBL" id="QUTG01003030">
    <property type="protein sequence ID" value="RHY93542.1"/>
    <property type="molecule type" value="Genomic_DNA"/>
</dbReference>
<evidence type="ECO:0000313" key="16">
    <source>
        <dbReference type="Proteomes" id="UP000266196"/>
    </source>
</evidence>
<evidence type="ECO:0000256" key="4">
    <source>
        <dbReference type="ARBA" id="ARBA00023242"/>
    </source>
</evidence>
<comment type="similarity">
    <text evidence="2 5">Belongs to the UTP11 family.</text>
</comment>
<keyword evidence="4 5" id="KW-0539">Nucleus</keyword>
<dbReference type="Proteomes" id="UP000285712">
    <property type="component" value="Unassembled WGS sequence"/>
</dbReference>
<dbReference type="EMBL" id="QUTB01003118">
    <property type="protein sequence ID" value="RHY69534.1"/>
    <property type="molecule type" value="Genomic_DNA"/>
</dbReference>
<dbReference type="PANTHER" id="PTHR12838:SF0">
    <property type="entry name" value="U3 SMALL NUCLEOLAR RNA-ASSOCIATED PROTEIN 11-RELATED"/>
    <property type="match status" value="1"/>
</dbReference>
<dbReference type="EMBL" id="QUTD01003708">
    <property type="protein sequence ID" value="RHY71627.1"/>
    <property type="molecule type" value="Genomic_DNA"/>
</dbReference>
<evidence type="ECO:0000256" key="5">
    <source>
        <dbReference type="PIRNR" id="PIRNR015952"/>
    </source>
</evidence>
<evidence type="ECO:0000313" key="7">
    <source>
        <dbReference type="EMBL" id="RHY35767.1"/>
    </source>
</evidence>
<evidence type="ECO:0000313" key="19">
    <source>
        <dbReference type="Proteomes" id="UP000283543"/>
    </source>
</evidence>
<dbReference type="Proteomes" id="UP000265716">
    <property type="component" value="Unassembled WGS sequence"/>
</dbReference>
<accession>A0A397A738</accession>
<evidence type="ECO:0000313" key="10">
    <source>
        <dbReference type="EMBL" id="RHY71627.1"/>
    </source>
</evidence>
<name>A0A397A738_APHAT</name>
<reference evidence="14 15" key="1">
    <citation type="submission" date="2018-08" db="EMBL/GenBank/DDBJ databases">
        <title>Aphanomyces genome sequencing and annotation.</title>
        <authorList>
            <person name="Minardi D."/>
            <person name="Oidtmann B."/>
            <person name="Van Der Giezen M."/>
            <person name="Studholme D.J."/>
        </authorList>
    </citation>
    <scope>NUCLEOTIDE SEQUENCE [LARGE SCALE GENOMIC DNA]</scope>
    <source>
        <strain evidence="12 16">197901</strain>
        <strain evidence="10 18">D2</strain>
        <strain evidence="13 20">Da</strain>
        <strain evidence="6 14">Kv</strain>
        <strain evidence="7 15">SA</strain>
        <strain evidence="9 19">Si</strain>
        <strain evidence="11 21">Sv</strain>
        <strain evidence="8 17">Yx</strain>
    </source>
</reference>
<evidence type="ECO:0000313" key="14">
    <source>
        <dbReference type="Proteomes" id="UP000265427"/>
    </source>
</evidence>
<dbReference type="Proteomes" id="UP000266643">
    <property type="component" value="Unassembled WGS sequence"/>
</dbReference>
<dbReference type="Proteomes" id="UP000285430">
    <property type="component" value="Unassembled WGS sequence"/>
</dbReference>
<evidence type="ECO:0000313" key="6">
    <source>
        <dbReference type="EMBL" id="RHY02165.1"/>
    </source>
</evidence>
<dbReference type="InterPro" id="IPR007144">
    <property type="entry name" value="SSU_processome_Utp11"/>
</dbReference>
<dbReference type="EMBL" id="QUTC01012748">
    <property type="protein sequence ID" value="RHY35767.1"/>
    <property type="molecule type" value="Genomic_DNA"/>
</dbReference>
<dbReference type="EMBL" id="QUTA01001099">
    <property type="protein sequence ID" value="RHY35981.1"/>
    <property type="molecule type" value="Genomic_DNA"/>
</dbReference>
<evidence type="ECO:0000313" key="9">
    <source>
        <dbReference type="EMBL" id="RHY69534.1"/>
    </source>
</evidence>
<dbReference type="PIRSF" id="PIRSF015952">
    <property type="entry name" value="U3snoRNP11"/>
    <property type="match status" value="1"/>
</dbReference>
<comment type="caution">
    <text evidence="6">The sequence shown here is derived from an EMBL/GenBank/DDBJ whole genome shotgun (WGS) entry which is preliminary data.</text>
</comment>
<dbReference type="Proteomes" id="UP000266239">
    <property type="component" value="Unassembled WGS sequence"/>
</dbReference>
<dbReference type="AlphaFoldDB" id="A0A397A738"/>
<dbReference type="Proteomes" id="UP000265427">
    <property type="component" value="Unassembled WGS sequence"/>
</dbReference>
<comment type="subunit">
    <text evidence="5">Component of the ribosomal small subunit (SSU) processome.</text>
</comment>
<evidence type="ECO:0000313" key="21">
    <source>
        <dbReference type="Proteomes" id="UP000285712"/>
    </source>
</evidence>
<keyword evidence="3 5" id="KW-0698">rRNA processing</keyword>
<evidence type="ECO:0000313" key="13">
    <source>
        <dbReference type="EMBL" id="RHZ13818.1"/>
    </source>
</evidence>
<protein>
    <recommendedName>
        <fullName evidence="5">U3 small nucleolar RNA-associated protein 11</fullName>
        <shortName evidence="5">U3 snoRNA-associated protein 11</shortName>
    </recommendedName>
</protein>
<dbReference type="Pfam" id="PF03998">
    <property type="entry name" value="Utp11"/>
    <property type="match status" value="1"/>
</dbReference>
<dbReference type="PANTHER" id="PTHR12838">
    <property type="entry name" value="U3 SMALL NUCLEOLAR RNA-ASSOCIATED PROTEIN 11"/>
    <property type="match status" value="1"/>
</dbReference>
<dbReference type="EMBL" id="QUSZ01007582">
    <property type="protein sequence ID" value="RHY02165.1"/>
    <property type="molecule type" value="Genomic_DNA"/>
</dbReference>
<evidence type="ECO:0000256" key="3">
    <source>
        <dbReference type="ARBA" id="ARBA00022552"/>
    </source>
</evidence>
<evidence type="ECO:0000313" key="17">
    <source>
        <dbReference type="Proteomes" id="UP000266239"/>
    </source>
</evidence>
<dbReference type="VEuPathDB" id="FungiDB:H257_09632"/>
<evidence type="ECO:0000313" key="8">
    <source>
        <dbReference type="EMBL" id="RHY35981.1"/>
    </source>
</evidence>
<evidence type="ECO:0000256" key="2">
    <source>
        <dbReference type="ARBA" id="ARBA00008105"/>
    </source>
</evidence>
<dbReference type="Proteomes" id="UP000283543">
    <property type="component" value="Unassembled WGS sequence"/>
</dbReference>
<dbReference type="EMBL" id="QUTH01004440">
    <property type="protein sequence ID" value="RHZ13818.1"/>
    <property type="molecule type" value="Genomic_DNA"/>
</dbReference>
<evidence type="ECO:0000256" key="1">
    <source>
        <dbReference type="ARBA" id="ARBA00004604"/>
    </source>
</evidence>
<evidence type="ECO:0000313" key="18">
    <source>
        <dbReference type="Proteomes" id="UP000266643"/>
    </source>
</evidence>
<gene>
    <name evidence="8" type="ORF">DYB25_010171</name>
    <name evidence="10" type="ORF">DYB30_000153</name>
    <name evidence="12" type="ORF">DYB31_006322</name>
    <name evidence="9" type="ORF">DYB34_012451</name>
    <name evidence="11" type="ORF">DYB35_000526</name>
    <name evidence="6" type="ORF">DYB36_013187</name>
    <name evidence="13" type="ORF">DYB37_000920</name>
    <name evidence="7" type="ORF">DYB38_005781</name>
</gene>
<organism evidence="6 14">
    <name type="scientific">Aphanomyces astaci</name>
    <name type="common">Crayfish plague agent</name>
    <dbReference type="NCBI Taxonomy" id="112090"/>
    <lineage>
        <taxon>Eukaryota</taxon>
        <taxon>Sar</taxon>
        <taxon>Stramenopiles</taxon>
        <taxon>Oomycota</taxon>
        <taxon>Saprolegniomycetes</taxon>
        <taxon>Saprolegniales</taxon>
        <taxon>Verrucalvaceae</taxon>
        <taxon>Aphanomyces</taxon>
    </lineage>
</organism>
<evidence type="ECO:0000313" key="12">
    <source>
        <dbReference type="EMBL" id="RHY98747.1"/>
    </source>
</evidence>
<comment type="subcellular location">
    <subcellularLocation>
        <location evidence="1 5">Nucleus</location>
        <location evidence="1 5">Nucleolus</location>
    </subcellularLocation>
</comment>
<dbReference type="Proteomes" id="UP000266196">
    <property type="component" value="Unassembled WGS sequence"/>
</dbReference>
<dbReference type="GO" id="GO:0032040">
    <property type="term" value="C:small-subunit processome"/>
    <property type="evidence" value="ECO:0007669"/>
    <property type="project" value="UniProtKB-UniRule"/>
</dbReference>
<proteinExistence type="inferred from homology"/>